<dbReference type="GO" id="GO:0051959">
    <property type="term" value="F:dynein light intermediate chain binding"/>
    <property type="evidence" value="ECO:0007669"/>
    <property type="project" value="InterPro"/>
</dbReference>
<dbReference type="PANTHER" id="PTHR45703:SF35">
    <property type="entry name" value="DYNEIN HEAVY CHAIN"/>
    <property type="match status" value="1"/>
</dbReference>
<dbReference type="InterPro" id="IPR026983">
    <property type="entry name" value="DHC"/>
</dbReference>
<accession>A0A699YXH0</accession>
<reference evidence="2 3" key="1">
    <citation type="submission" date="2020-02" db="EMBL/GenBank/DDBJ databases">
        <title>Draft genome sequence of Haematococcus lacustris strain NIES-144.</title>
        <authorList>
            <person name="Morimoto D."/>
            <person name="Nakagawa S."/>
            <person name="Yoshida T."/>
            <person name="Sawayama S."/>
        </authorList>
    </citation>
    <scope>NUCLEOTIDE SEQUENCE [LARGE SCALE GENOMIC DNA]</scope>
    <source>
        <strain evidence="2 3">NIES-144</strain>
    </source>
</reference>
<dbReference type="AlphaFoldDB" id="A0A699YXH0"/>
<dbReference type="Proteomes" id="UP000485058">
    <property type="component" value="Unassembled WGS sequence"/>
</dbReference>
<dbReference type="PANTHER" id="PTHR45703">
    <property type="entry name" value="DYNEIN HEAVY CHAIN"/>
    <property type="match status" value="1"/>
</dbReference>
<keyword evidence="3" id="KW-1185">Reference proteome</keyword>
<sequence>MPGHHAALGLGSLPELSPGEGGGEGEGQESADEGLGPVPHEDVTYDPDFIPGIITGDDVIEFYGKYGQDSPVKFFYCNKAKAALRFRPYDLVVTARQKAEFTSLAEWVREKTLFDLISSIGFFKNYLTGRAFRRWHKGVRQKNFNKVKQQIASSLFVAKPTFSSHLREIWAATAEMHSVKFTSANAAHMYTLQEWAELQATTREQKARPLLESIAEKIQAVLERVCKEVQKQAKLYQESVRDQAELDDTTGVELVQGRSAGRARSMIAVKREKVERAGNFARVMRELTMLGAFVRLADYLFVEGMMARAICGVEDMLSLLSLPKASADKQSKGVFNTTISFLPEGIQFSPDQEAVLEEINLVVEGIVSIAQQAPRLLFSRTFASYFDGKPNGLNPPAIIRAMPLFQSLRLQLNTTVEEDYLAAQEYVKMFEDYRKVFDFGRTWSYEDYVSKAKTLREIRRDMHKQREWRNELDRMKISNVVGCLYIDSKSLRNDLLPITSSTLDRIKLLLLNMSRDTCLQVLEDTHSRIALLQARPVMLDEFMTYQVMHAQQVEAKKAVLAAASQVDDMYDMLSAYEQKVPTGDQVKHDDLREAANQFVQELSAGKEFIADNKHAQQDTLAENIKALNEELVTLSFSLTQ</sequence>
<gene>
    <name evidence="2" type="ORF">HaLaN_10320</name>
</gene>
<dbReference type="GO" id="GO:0007018">
    <property type="term" value="P:microtubule-based movement"/>
    <property type="evidence" value="ECO:0007669"/>
    <property type="project" value="InterPro"/>
</dbReference>
<dbReference type="GO" id="GO:0045505">
    <property type="term" value="F:dynein intermediate chain binding"/>
    <property type="evidence" value="ECO:0007669"/>
    <property type="project" value="InterPro"/>
</dbReference>
<proteinExistence type="predicted"/>
<name>A0A699YXH0_HAELA</name>
<evidence type="ECO:0000313" key="3">
    <source>
        <dbReference type="Proteomes" id="UP000485058"/>
    </source>
</evidence>
<feature type="compositionally biased region" description="Low complexity" evidence="1">
    <location>
        <begin position="8"/>
        <end position="18"/>
    </location>
</feature>
<dbReference type="EMBL" id="BLLF01000709">
    <property type="protein sequence ID" value="GFH14291.1"/>
    <property type="molecule type" value="Genomic_DNA"/>
</dbReference>
<evidence type="ECO:0000256" key="1">
    <source>
        <dbReference type="SAM" id="MobiDB-lite"/>
    </source>
</evidence>
<comment type="caution">
    <text evidence="2">The sequence shown here is derived from an EMBL/GenBank/DDBJ whole genome shotgun (WGS) entry which is preliminary data.</text>
</comment>
<feature type="non-terminal residue" evidence="2">
    <location>
        <position position="640"/>
    </location>
</feature>
<evidence type="ECO:0000313" key="2">
    <source>
        <dbReference type="EMBL" id="GFH14291.1"/>
    </source>
</evidence>
<organism evidence="2 3">
    <name type="scientific">Haematococcus lacustris</name>
    <name type="common">Green alga</name>
    <name type="synonym">Haematococcus pluvialis</name>
    <dbReference type="NCBI Taxonomy" id="44745"/>
    <lineage>
        <taxon>Eukaryota</taxon>
        <taxon>Viridiplantae</taxon>
        <taxon>Chlorophyta</taxon>
        <taxon>core chlorophytes</taxon>
        <taxon>Chlorophyceae</taxon>
        <taxon>CS clade</taxon>
        <taxon>Chlamydomonadales</taxon>
        <taxon>Haematococcaceae</taxon>
        <taxon>Haematococcus</taxon>
    </lineage>
</organism>
<dbReference type="GO" id="GO:0030286">
    <property type="term" value="C:dynein complex"/>
    <property type="evidence" value="ECO:0007669"/>
    <property type="project" value="InterPro"/>
</dbReference>
<feature type="region of interest" description="Disordered" evidence="1">
    <location>
        <begin position="1"/>
        <end position="38"/>
    </location>
</feature>
<protein>
    <submittedName>
        <fullName evidence="2">DHC8 protein</fullName>
    </submittedName>
</protein>